<feature type="chain" id="PRO_5038721545" description="Lipoprotein" evidence="2">
    <location>
        <begin position="24"/>
        <end position="220"/>
    </location>
</feature>
<protein>
    <recommendedName>
        <fullName evidence="5">Lipoprotein</fullName>
    </recommendedName>
</protein>
<comment type="caution">
    <text evidence="3">The sequence shown here is derived from an EMBL/GenBank/DDBJ whole genome shotgun (WGS) entry which is preliminary data.</text>
</comment>
<dbReference type="AlphaFoldDB" id="A0A6L6WWT9"/>
<feature type="region of interest" description="Disordered" evidence="1">
    <location>
        <begin position="22"/>
        <end position="77"/>
    </location>
</feature>
<evidence type="ECO:0000256" key="2">
    <source>
        <dbReference type="SAM" id="SignalP"/>
    </source>
</evidence>
<feature type="signal peptide" evidence="2">
    <location>
        <begin position="1"/>
        <end position="23"/>
    </location>
</feature>
<sequence length="220" mass="23197">MNRRPALLAVAALTTAAALSLSACGGGDGDSKGDDKIEGAGSQASEKPSPSASAAGDRADRPKVDMPKGVSNVFEGGATGDAKKDAVLDDNARNLDVIDVAITVGGKSSQKALKFYNKDKALIATASYIQGYYDDGKSYVGATRYYDRQVTLHGSDEASLTYCADATKTYPKDRKTGKVNRSIPASADDYTFFNERLKKNADGVWQSVDVLSETGAKKCM</sequence>
<feature type="compositionally biased region" description="Low complexity" evidence="1">
    <location>
        <begin position="42"/>
        <end position="55"/>
    </location>
</feature>
<dbReference type="RefSeq" id="WP_343040531.1">
    <property type="nucleotide sequence ID" value="NZ_WPNZ01000003.1"/>
</dbReference>
<proteinExistence type="predicted"/>
<keyword evidence="4" id="KW-1185">Reference proteome</keyword>
<name>A0A6L6WWT9_9ACTN</name>
<evidence type="ECO:0008006" key="5">
    <source>
        <dbReference type="Google" id="ProtNLM"/>
    </source>
</evidence>
<gene>
    <name evidence="3" type="ORF">GPA10_08525</name>
</gene>
<feature type="compositionally biased region" description="Basic and acidic residues" evidence="1">
    <location>
        <begin position="57"/>
        <end position="66"/>
    </location>
</feature>
<evidence type="ECO:0000256" key="1">
    <source>
        <dbReference type="SAM" id="MobiDB-lite"/>
    </source>
</evidence>
<dbReference type="PROSITE" id="PS51257">
    <property type="entry name" value="PROKAR_LIPOPROTEIN"/>
    <property type="match status" value="1"/>
</dbReference>
<reference evidence="3 4" key="1">
    <citation type="submission" date="2019-11" db="EMBL/GenBank/DDBJ databases">
        <title>Streptomyces typhae sp. nov., a novel endophytic actinomycete isolated from the root of cattail pollen (Typha angustifolia L.).</title>
        <authorList>
            <person name="Peng C."/>
        </authorList>
    </citation>
    <scope>NUCLEOTIDE SEQUENCE [LARGE SCALE GENOMIC DNA]</scope>
    <source>
        <strain evidence="4">p1417</strain>
    </source>
</reference>
<dbReference type="Proteomes" id="UP000483802">
    <property type="component" value="Unassembled WGS sequence"/>
</dbReference>
<feature type="compositionally biased region" description="Basic and acidic residues" evidence="1">
    <location>
        <begin position="29"/>
        <end position="38"/>
    </location>
</feature>
<keyword evidence="2" id="KW-0732">Signal</keyword>
<evidence type="ECO:0000313" key="4">
    <source>
        <dbReference type="Proteomes" id="UP000483802"/>
    </source>
</evidence>
<evidence type="ECO:0000313" key="3">
    <source>
        <dbReference type="EMBL" id="MVO84811.1"/>
    </source>
</evidence>
<organism evidence="3 4">
    <name type="scientific">Streptomyces typhae</name>
    <dbReference type="NCBI Taxonomy" id="2681492"/>
    <lineage>
        <taxon>Bacteria</taxon>
        <taxon>Bacillati</taxon>
        <taxon>Actinomycetota</taxon>
        <taxon>Actinomycetes</taxon>
        <taxon>Kitasatosporales</taxon>
        <taxon>Streptomycetaceae</taxon>
        <taxon>Streptomyces</taxon>
    </lineage>
</organism>
<dbReference type="EMBL" id="WPNZ01000003">
    <property type="protein sequence ID" value="MVO84811.1"/>
    <property type="molecule type" value="Genomic_DNA"/>
</dbReference>
<accession>A0A6L6WWT9</accession>